<keyword evidence="2" id="KW-1185">Reference proteome</keyword>
<protein>
    <submittedName>
        <fullName evidence="1">Uncharacterized protein</fullName>
    </submittedName>
</protein>
<accession>A0ABQ4SS96</accession>
<comment type="caution">
    <text evidence="1">The sequence shown here is derived from an EMBL/GenBank/DDBJ whole genome shotgun (WGS) entry which is preliminary data.</text>
</comment>
<reference evidence="1" key="2">
    <citation type="submission" date="2021-08" db="EMBL/GenBank/DDBJ databases">
        <authorList>
            <person name="Tani A."/>
            <person name="Ola A."/>
            <person name="Ogura Y."/>
            <person name="Katsura K."/>
            <person name="Hayashi T."/>
        </authorList>
    </citation>
    <scope>NUCLEOTIDE SEQUENCE</scope>
    <source>
        <strain evidence="1">LMG 23639</strain>
    </source>
</reference>
<evidence type="ECO:0000313" key="1">
    <source>
        <dbReference type="EMBL" id="GJE05365.1"/>
    </source>
</evidence>
<organism evidence="1 2">
    <name type="scientific">Methylobacterium jeotgali</name>
    <dbReference type="NCBI Taxonomy" id="381630"/>
    <lineage>
        <taxon>Bacteria</taxon>
        <taxon>Pseudomonadati</taxon>
        <taxon>Pseudomonadota</taxon>
        <taxon>Alphaproteobacteria</taxon>
        <taxon>Hyphomicrobiales</taxon>
        <taxon>Methylobacteriaceae</taxon>
        <taxon>Methylobacterium</taxon>
    </lineage>
</organism>
<gene>
    <name evidence="1" type="ORF">AOPFMNJM_0664</name>
</gene>
<dbReference type="RefSeq" id="WP_238274051.1">
    <property type="nucleotide sequence ID" value="NZ_BPQR01000010.1"/>
</dbReference>
<evidence type="ECO:0000313" key="2">
    <source>
        <dbReference type="Proteomes" id="UP001055102"/>
    </source>
</evidence>
<dbReference type="Proteomes" id="UP001055102">
    <property type="component" value="Unassembled WGS sequence"/>
</dbReference>
<proteinExistence type="predicted"/>
<sequence>MAWPYQILDALCADVDIRRVPELPEMPQTPVVPPAEAAFWSGAYARVAFWPAAEDALADAANEGEAWLDDVLTAAESSDRPVDGYLVIGLPAPPGHEKARSFIRSVELSTIVCRKQVVWPCTESPCGWRGLAAVSVLGFPDVGAPDQAVAAPVLDQEAAALWERIERLGFRKAADQDREGDGA</sequence>
<name>A0ABQ4SS96_9HYPH</name>
<dbReference type="EMBL" id="BPQR01000010">
    <property type="protein sequence ID" value="GJE05365.1"/>
    <property type="molecule type" value="Genomic_DNA"/>
</dbReference>
<reference evidence="1" key="1">
    <citation type="journal article" date="2021" name="Front. Microbiol.">
        <title>Comprehensive Comparative Genomics and Phenotyping of Methylobacterium Species.</title>
        <authorList>
            <person name="Alessa O."/>
            <person name="Ogura Y."/>
            <person name="Fujitani Y."/>
            <person name="Takami H."/>
            <person name="Hayashi T."/>
            <person name="Sahin N."/>
            <person name="Tani A."/>
        </authorList>
    </citation>
    <scope>NUCLEOTIDE SEQUENCE</scope>
    <source>
        <strain evidence="1">LMG 23639</strain>
    </source>
</reference>